<evidence type="ECO:0000256" key="8">
    <source>
        <dbReference type="ARBA" id="ARBA00024647"/>
    </source>
</evidence>
<dbReference type="CDD" id="cd03284">
    <property type="entry name" value="ABC_MutS1"/>
    <property type="match status" value="1"/>
</dbReference>
<evidence type="ECO:0000256" key="2">
    <source>
        <dbReference type="ARBA" id="ARBA00021982"/>
    </source>
</evidence>
<dbReference type="GO" id="GO:0140664">
    <property type="term" value="F:ATP-dependent DNA damage sensor activity"/>
    <property type="evidence" value="ECO:0007669"/>
    <property type="project" value="InterPro"/>
</dbReference>
<feature type="domain" description="DNA mismatch repair proteins mutS family" evidence="11">
    <location>
        <begin position="694"/>
        <end position="710"/>
    </location>
</feature>
<dbReference type="Pfam" id="PF05190">
    <property type="entry name" value="MutS_IV"/>
    <property type="match status" value="1"/>
</dbReference>
<evidence type="ECO:0000256" key="7">
    <source>
        <dbReference type="ARBA" id="ARBA00023204"/>
    </source>
</evidence>
<dbReference type="InterPro" id="IPR036678">
    <property type="entry name" value="MutS_con_dom_sf"/>
</dbReference>
<dbReference type="Pfam" id="PF00488">
    <property type="entry name" value="MutS_V"/>
    <property type="match status" value="1"/>
</dbReference>
<dbReference type="SUPFAM" id="SSF55271">
    <property type="entry name" value="DNA repair protein MutS, domain I"/>
    <property type="match status" value="1"/>
</dbReference>
<dbReference type="Gene3D" id="3.40.1170.10">
    <property type="entry name" value="DNA repair protein MutS, domain I"/>
    <property type="match status" value="1"/>
</dbReference>
<protein>
    <recommendedName>
        <fullName evidence="2 9">DNA mismatch repair protein MutS</fullName>
    </recommendedName>
</protein>
<comment type="function">
    <text evidence="8 9">This protein is involved in the repair of mismatches in DNA. It is possible that it carries out the mismatch recognition step. This protein has a weak ATPase activity.</text>
</comment>
<evidence type="ECO:0000256" key="5">
    <source>
        <dbReference type="ARBA" id="ARBA00022840"/>
    </source>
</evidence>
<dbReference type="InterPro" id="IPR036187">
    <property type="entry name" value="DNA_mismatch_repair_MutS_sf"/>
</dbReference>
<dbReference type="InterPro" id="IPR007695">
    <property type="entry name" value="DNA_mismatch_repair_MutS-lik_N"/>
</dbReference>
<sequence>MNKEGMNQLTPMLRQYMGIKGEYPDAILFFRMGDFYEMFFDDARTASQVLGITLTARGTLNGEKVPMCGIPHHASKSYVARLVESGWKVAICDQLEDPRASKGIVKRDVVRVVTPGSIIDEDALDDKNNLFMAAISANNEKYGLAHVDLSTGEFRVTELATQGEFLDELSRIAPAEILIPEDEHLSRLKGLAEYRLEILKRDSFDPMRAEALLKDQLGVRSLVGFGCQDMDQGVIAAGALVYYLKETQKGSPEHIKEIVSYHTGDFMFLDGPTCAHLELLKTMRRQSEKGSLFHILDRTVTPMGSRLLKNWIVYPLINVEKIRARLGAVSCLRDDPMLRDELREGLKEIYDLERLRGRIALARANARDLIALKSSINRLPLVKRLLIDSTSSLLSEKAAKMDTLDDIAGLIEEAIHDDPPVSIKEGGIIKEGYNQDLDDLIALSRDGKSWITDFGLAEQKRTGISSLKVGYNRVFGYYIEISNANLHNVPSDYIRKQTLANGERFITEALKIREEQVLGAEEKRIGLELEIFNSIRGRIAHENQRIKDTARIVAEVDVFASLAESAEINNYTCPEVNEGTDIEIVDGRHPVIELTVKEEDFVPNDIRLDSSHQQVQIITGPNMAGKSTILRQTALTVLMTQTGSFVPASRATIGIVDRIFTRVGASDDLARGHSTFMVEMNETANILRHATPKSLVILDEIGRGTSTYDGLSIAWAVAEALHDRDGKGVRTLFATHYHELTELVSTKPRVKNFNIAVREWNNQVIFLRKLLPGGTSRSYGIQVARIAGLPETVLKRAKEILDNLEGIGLDGRGSRCSQHPLQQKHEGGMVQLNLFEPEEKRISDWISGLALETMTPIEALTELNNMQIFIRKGM</sequence>
<dbReference type="PROSITE" id="PS00486">
    <property type="entry name" value="DNA_MISMATCH_REPAIR_2"/>
    <property type="match status" value="1"/>
</dbReference>
<dbReference type="SMART" id="SM00533">
    <property type="entry name" value="MUTSd"/>
    <property type="match status" value="1"/>
</dbReference>
<evidence type="ECO:0000256" key="1">
    <source>
        <dbReference type="ARBA" id="ARBA00006271"/>
    </source>
</evidence>
<dbReference type="InterPro" id="IPR005748">
    <property type="entry name" value="DNA_mismatch_repair_MutS"/>
</dbReference>
<dbReference type="HAMAP" id="MF_00096">
    <property type="entry name" value="MutS"/>
    <property type="match status" value="1"/>
</dbReference>
<dbReference type="NCBIfam" id="NF003810">
    <property type="entry name" value="PRK05399.1"/>
    <property type="match status" value="1"/>
</dbReference>
<dbReference type="SUPFAM" id="SSF53150">
    <property type="entry name" value="DNA repair protein MutS, domain II"/>
    <property type="match status" value="1"/>
</dbReference>
<dbReference type="InterPro" id="IPR017261">
    <property type="entry name" value="DNA_mismatch_repair_MutS/MSH"/>
</dbReference>
<keyword evidence="4 9" id="KW-0227">DNA damage</keyword>
<dbReference type="AlphaFoldDB" id="A0A445MVP3"/>
<dbReference type="InterPro" id="IPR007696">
    <property type="entry name" value="DNA_mismatch_repair_MutS_core"/>
</dbReference>
<dbReference type="GO" id="GO:0006298">
    <property type="term" value="P:mismatch repair"/>
    <property type="evidence" value="ECO:0007669"/>
    <property type="project" value="UniProtKB-UniRule"/>
</dbReference>
<dbReference type="Pfam" id="PF05192">
    <property type="entry name" value="MutS_III"/>
    <property type="match status" value="1"/>
</dbReference>
<evidence type="ECO:0000256" key="4">
    <source>
        <dbReference type="ARBA" id="ARBA00022763"/>
    </source>
</evidence>
<gene>
    <name evidence="9 12" type="primary">mutS</name>
    <name evidence="12" type="ORF">PITCH_A190028</name>
</gene>
<proteinExistence type="inferred from homology"/>
<accession>A0A445MVP3</accession>
<keyword evidence="5 9" id="KW-0067">ATP-binding</keyword>
<organism evidence="12">
    <name type="scientific">uncultured Desulfobacterium sp</name>
    <dbReference type="NCBI Taxonomy" id="201089"/>
    <lineage>
        <taxon>Bacteria</taxon>
        <taxon>Pseudomonadati</taxon>
        <taxon>Thermodesulfobacteriota</taxon>
        <taxon>Desulfobacteria</taxon>
        <taxon>Desulfobacterales</taxon>
        <taxon>Desulfobacteriaceae</taxon>
        <taxon>Desulfobacterium</taxon>
        <taxon>environmental samples</taxon>
    </lineage>
</organism>
<keyword evidence="3 9" id="KW-0547">Nucleotide-binding</keyword>
<dbReference type="InterPro" id="IPR027417">
    <property type="entry name" value="P-loop_NTPase"/>
</dbReference>
<dbReference type="SUPFAM" id="SSF52540">
    <property type="entry name" value="P-loop containing nucleoside triphosphate hydrolases"/>
    <property type="match status" value="1"/>
</dbReference>
<keyword evidence="6 9" id="KW-0238">DNA-binding</keyword>
<name>A0A445MVP3_9BACT</name>
<dbReference type="PIRSF" id="PIRSF037677">
    <property type="entry name" value="DNA_mis_repair_Msh6"/>
    <property type="match status" value="1"/>
</dbReference>
<evidence type="ECO:0000256" key="10">
    <source>
        <dbReference type="RuleBase" id="RU003756"/>
    </source>
</evidence>
<evidence type="ECO:0000259" key="11">
    <source>
        <dbReference type="PROSITE" id="PS00486"/>
    </source>
</evidence>
<dbReference type="InterPro" id="IPR000432">
    <property type="entry name" value="DNA_mismatch_repair_MutS_C"/>
</dbReference>
<dbReference type="FunFam" id="3.40.50.300:FF:000870">
    <property type="entry name" value="MutS protein homolog 4"/>
    <property type="match status" value="1"/>
</dbReference>
<dbReference type="EMBL" id="OJIN01000101">
    <property type="protein sequence ID" value="SPD73452.1"/>
    <property type="molecule type" value="Genomic_DNA"/>
</dbReference>
<reference evidence="12" key="1">
    <citation type="submission" date="2018-01" db="EMBL/GenBank/DDBJ databases">
        <authorList>
            <person name="Regsiter A."/>
            <person name="William W."/>
        </authorList>
    </citation>
    <scope>NUCLEOTIDE SEQUENCE</scope>
    <source>
        <strain evidence="12">TRIP AH-1</strain>
    </source>
</reference>
<evidence type="ECO:0000256" key="6">
    <source>
        <dbReference type="ARBA" id="ARBA00023125"/>
    </source>
</evidence>
<dbReference type="GO" id="GO:0030983">
    <property type="term" value="F:mismatched DNA binding"/>
    <property type="evidence" value="ECO:0007669"/>
    <property type="project" value="InterPro"/>
</dbReference>
<keyword evidence="7 9" id="KW-0234">DNA repair</keyword>
<evidence type="ECO:0000256" key="9">
    <source>
        <dbReference type="HAMAP-Rule" id="MF_00096"/>
    </source>
</evidence>
<dbReference type="InterPro" id="IPR045076">
    <property type="entry name" value="MutS"/>
</dbReference>
<dbReference type="InterPro" id="IPR007861">
    <property type="entry name" value="DNA_mismatch_repair_MutS_clamp"/>
</dbReference>
<dbReference type="PANTHER" id="PTHR11361:SF34">
    <property type="entry name" value="DNA MISMATCH REPAIR PROTEIN MSH1, MITOCHONDRIAL"/>
    <property type="match status" value="1"/>
</dbReference>
<dbReference type="InterPro" id="IPR007860">
    <property type="entry name" value="DNA_mmatch_repair_MutS_con_dom"/>
</dbReference>
<evidence type="ECO:0000256" key="3">
    <source>
        <dbReference type="ARBA" id="ARBA00022741"/>
    </source>
</evidence>
<dbReference type="Pfam" id="PF05188">
    <property type="entry name" value="MutS_II"/>
    <property type="match status" value="1"/>
</dbReference>
<dbReference type="Gene3D" id="3.30.420.110">
    <property type="entry name" value="MutS, connector domain"/>
    <property type="match status" value="1"/>
</dbReference>
<comment type="similarity">
    <text evidence="1 9 10">Belongs to the DNA mismatch repair MutS family.</text>
</comment>
<dbReference type="PANTHER" id="PTHR11361">
    <property type="entry name" value="DNA MISMATCH REPAIR PROTEIN MUTS FAMILY MEMBER"/>
    <property type="match status" value="1"/>
</dbReference>
<dbReference type="FunFam" id="3.40.1170.10:FF:000001">
    <property type="entry name" value="DNA mismatch repair protein MutS"/>
    <property type="match status" value="1"/>
</dbReference>
<dbReference type="GO" id="GO:0003684">
    <property type="term" value="F:damaged DNA binding"/>
    <property type="evidence" value="ECO:0007669"/>
    <property type="project" value="UniProtKB-UniRule"/>
</dbReference>
<dbReference type="NCBIfam" id="TIGR01070">
    <property type="entry name" value="mutS1"/>
    <property type="match status" value="1"/>
</dbReference>
<dbReference type="GO" id="GO:0005829">
    <property type="term" value="C:cytosol"/>
    <property type="evidence" value="ECO:0007669"/>
    <property type="project" value="TreeGrafter"/>
</dbReference>
<dbReference type="GO" id="GO:0005524">
    <property type="term" value="F:ATP binding"/>
    <property type="evidence" value="ECO:0007669"/>
    <property type="project" value="UniProtKB-UniRule"/>
</dbReference>
<dbReference type="Gene3D" id="1.10.1420.10">
    <property type="match status" value="2"/>
</dbReference>
<feature type="binding site" evidence="9">
    <location>
        <begin position="620"/>
        <end position="627"/>
    </location>
    <ligand>
        <name>ATP</name>
        <dbReference type="ChEBI" id="CHEBI:30616"/>
    </ligand>
</feature>
<dbReference type="InterPro" id="IPR016151">
    <property type="entry name" value="DNA_mismatch_repair_MutS_N"/>
</dbReference>
<dbReference type="Pfam" id="PF01624">
    <property type="entry name" value="MutS_I"/>
    <property type="match status" value="1"/>
</dbReference>
<dbReference type="Gene3D" id="3.40.50.300">
    <property type="entry name" value="P-loop containing nucleotide triphosphate hydrolases"/>
    <property type="match status" value="1"/>
</dbReference>
<dbReference type="SUPFAM" id="SSF48334">
    <property type="entry name" value="DNA repair protein MutS, domain III"/>
    <property type="match status" value="1"/>
</dbReference>
<dbReference type="SMART" id="SM00534">
    <property type="entry name" value="MUTSac"/>
    <property type="match status" value="1"/>
</dbReference>
<evidence type="ECO:0000313" key="12">
    <source>
        <dbReference type="EMBL" id="SPD73452.1"/>
    </source>
</evidence>